<dbReference type="Pfam" id="PF03959">
    <property type="entry name" value="FSH1"/>
    <property type="match status" value="1"/>
</dbReference>
<protein>
    <recommendedName>
        <fullName evidence="5">Serine aminopeptidase S33 domain-containing protein</fullName>
    </recommendedName>
</protein>
<dbReference type="Proteomes" id="UP000243297">
    <property type="component" value="Unassembled WGS sequence"/>
</dbReference>
<dbReference type="PANTHER" id="PTHR43358">
    <property type="entry name" value="ALPHA/BETA-HYDROLASE"/>
    <property type="match status" value="1"/>
</dbReference>
<accession>A0A1T4M4M2</accession>
<proteinExistence type="predicted"/>
<reference evidence="4" key="1">
    <citation type="submission" date="2017-02" db="EMBL/GenBank/DDBJ databases">
        <authorList>
            <person name="Varghese N."/>
            <person name="Submissions S."/>
        </authorList>
    </citation>
    <scope>NUCLEOTIDE SEQUENCE [LARGE SCALE GENOMIC DNA]</scope>
    <source>
        <strain evidence="4">ATCC 25662</strain>
    </source>
</reference>
<dbReference type="Gene3D" id="3.40.50.1820">
    <property type="entry name" value="alpha/beta hydrolase"/>
    <property type="match status" value="1"/>
</dbReference>
<organism evidence="3 4">
    <name type="scientific">Anaerorhabdus furcosa</name>
    <dbReference type="NCBI Taxonomy" id="118967"/>
    <lineage>
        <taxon>Bacteria</taxon>
        <taxon>Bacillati</taxon>
        <taxon>Bacillota</taxon>
        <taxon>Erysipelotrichia</taxon>
        <taxon>Erysipelotrichales</taxon>
        <taxon>Erysipelotrichaceae</taxon>
        <taxon>Anaerorhabdus</taxon>
    </lineage>
</organism>
<dbReference type="InterPro" id="IPR029058">
    <property type="entry name" value="AB_hydrolase_fold"/>
</dbReference>
<evidence type="ECO:0000259" key="1">
    <source>
        <dbReference type="Pfam" id="PF03959"/>
    </source>
</evidence>
<dbReference type="PANTHER" id="PTHR43358:SF4">
    <property type="entry name" value="ALPHA_BETA HYDROLASE FOLD-1 DOMAIN-CONTAINING PROTEIN"/>
    <property type="match status" value="1"/>
</dbReference>
<name>A0A1T4M4M2_9FIRM</name>
<dbReference type="EMBL" id="FUWY01000002">
    <property type="protein sequence ID" value="SJZ61796.1"/>
    <property type="molecule type" value="Genomic_DNA"/>
</dbReference>
<dbReference type="SUPFAM" id="SSF53474">
    <property type="entry name" value="alpha/beta-Hydrolases"/>
    <property type="match status" value="1"/>
</dbReference>
<dbReference type="InterPro" id="IPR005645">
    <property type="entry name" value="FSH-like_dom"/>
</dbReference>
<dbReference type="OrthoDB" id="9777090at2"/>
<dbReference type="Pfam" id="PF12146">
    <property type="entry name" value="Hydrolase_4"/>
    <property type="match status" value="1"/>
</dbReference>
<dbReference type="InterPro" id="IPR022742">
    <property type="entry name" value="Hydrolase_4"/>
</dbReference>
<gene>
    <name evidence="3" type="ORF">SAMN02745191_1181</name>
</gene>
<sequence length="315" mass="35340">MFKKRKFLIILLATISFLILGALGFAGNYLVDYALAVDSNGNLGSMREPYTGIQDTTAQKEYDEWVVNQDLGEWEITNKDGYNLWAQYYPTSNSNGITILAVHGYTVDHRDIVPAIKPFVEQGYNVLAIDQRGRGNSEGNYLGMGWLEKNDILEWIDAIQKYNPNDKIILYGESMGAATVMLTAGEKLPENVIGVIEDCGYTSAYEMFEDQLKERFGLPAFPFLPAAQFVGQLRAGYDFGKASPIKALENATLPILFIHGENDTYVPTWMGEKLYESYQNEKQLLIIPGAEHGASADVEPDLYYKTIFEFINSLN</sequence>
<dbReference type="RefSeq" id="WP_078711588.1">
    <property type="nucleotide sequence ID" value="NZ_FUWY01000002.1"/>
</dbReference>
<dbReference type="STRING" id="118967.SAMN02745191_1181"/>
<keyword evidence="4" id="KW-1185">Reference proteome</keyword>
<evidence type="ECO:0000259" key="2">
    <source>
        <dbReference type="Pfam" id="PF12146"/>
    </source>
</evidence>
<feature type="domain" description="Serine hydrolase" evidence="1">
    <location>
        <begin position="248"/>
        <end position="289"/>
    </location>
</feature>
<evidence type="ECO:0000313" key="3">
    <source>
        <dbReference type="EMBL" id="SJZ61796.1"/>
    </source>
</evidence>
<dbReference type="AlphaFoldDB" id="A0A1T4M4M2"/>
<feature type="domain" description="Serine aminopeptidase S33" evidence="2">
    <location>
        <begin position="98"/>
        <end position="196"/>
    </location>
</feature>
<evidence type="ECO:0000313" key="4">
    <source>
        <dbReference type="Proteomes" id="UP000243297"/>
    </source>
</evidence>
<evidence type="ECO:0008006" key="5">
    <source>
        <dbReference type="Google" id="ProtNLM"/>
    </source>
</evidence>
<dbReference type="InterPro" id="IPR052920">
    <property type="entry name" value="DNA-binding_regulatory"/>
</dbReference>